<evidence type="ECO:0000313" key="3">
    <source>
        <dbReference type="EMBL" id="TWU32995.1"/>
    </source>
</evidence>
<dbReference type="InterPro" id="IPR031493">
    <property type="entry name" value="Zinc_ribbon_15"/>
</dbReference>
<accession>A0A5C6DA40</accession>
<dbReference type="Gene3D" id="1.10.3680.10">
    <property type="entry name" value="TerB-like"/>
    <property type="match status" value="1"/>
</dbReference>
<dbReference type="CDD" id="cd07177">
    <property type="entry name" value="terB_like"/>
    <property type="match status" value="1"/>
</dbReference>
<dbReference type="Proteomes" id="UP000319143">
    <property type="component" value="Unassembled WGS sequence"/>
</dbReference>
<evidence type="ECO:0000259" key="1">
    <source>
        <dbReference type="Pfam" id="PF05099"/>
    </source>
</evidence>
<dbReference type="EMBL" id="SJPV01000011">
    <property type="protein sequence ID" value="TWU32995.1"/>
    <property type="molecule type" value="Genomic_DNA"/>
</dbReference>
<gene>
    <name evidence="3" type="ORF">Poly41_53740</name>
</gene>
<dbReference type="RefSeq" id="WP_146530165.1">
    <property type="nucleotide sequence ID" value="NZ_SJPV01000011.1"/>
</dbReference>
<dbReference type="Pfam" id="PF05099">
    <property type="entry name" value="TerB"/>
    <property type="match status" value="1"/>
</dbReference>
<dbReference type="OrthoDB" id="1261251at2"/>
<dbReference type="InterPro" id="IPR007791">
    <property type="entry name" value="DjlA_N"/>
</dbReference>
<dbReference type="AlphaFoldDB" id="A0A5C6DA40"/>
<dbReference type="Pfam" id="PF17032">
    <property type="entry name" value="Zn_ribbon_15"/>
    <property type="match status" value="1"/>
</dbReference>
<keyword evidence="4" id="KW-1185">Reference proteome</keyword>
<comment type="caution">
    <text evidence="3">The sequence shown here is derived from an EMBL/GenBank/DDBJ whole genome shotgun (WGS) entry which is preliminary data.</text>
</comment>
<evidence type="ECO:0000313" key="4">
    <source>
        <dbReference type="Proteomes" id="UP000319143"/>
    </source>
</evidence>
<reference evidence="3 4" key="1">
    <citation type="submission" date="2019-02" db="EMBL/GenBank/DDBJ databases">
        <title>Deep-cultivation of Planctomycetes and their phenomic and genomic characterization uncovers novel biology.</title>
        <authorList>
            <person name="Wiegand S."/>
            <person name="Jogler M."/>
            <person name="Boedeker C."/>
            <person name="Pinto D."/>
            <person name="Vollmers J."/>
            <person name="Rivas-Marin E."/>
            <person name="Kohn T."/>
            <person name="Peeters S.H."/>
            <person name="Heuer A."/>
            <person name="Rast P."/>
            <person name="Oberbeckmann S."/>
            <person name="Bunk B."/>
            <person name="Jeske O."/>
            <person name="Meyerdierks A."/>
            <person name="Storesund J.E."/>
            <person name="Kallscheuer N."/>
            <person name="Luecker S."/>
            <person name="Lage O.M."/>
            <person name="Pohl T."/>
            <person name="Merkel B.J."/>
            <person name="Hornburger P."/>
            <person name="Mueller R.-W."/>
            <person name="Bruemmer F."/>
            <person name="Labrenz M."/>
            <person name="Spormann A.M."/>
            <person name="Op Den Camp H."/>
            <person name="Overmann J."/>
            <person name="Amann R."/>
            <person name="Jetten M.S.M."/>
            <person name="Mascher T."/>
            <person name="Medema M.H."/>
            <person name="Devos D.P."/>
            <person name="Kaster A.-K."/>
            <person name="Ovreas L."/>
            <person name="Rohde M."/>
            <person name="Galperin M.Y."/>
            <person name="Jogler C."/>
        </authorList>
    </citation>
    <scope>NUCLEOTIDE SEQUENCE [LARGE SCALE GENOMIC DNA]</scope>
    <source>
        <strain evidence="3 4">Poly41</strain>
    </source>
</reference>
<sequence>MILIGTMNLTRTRDRGNFYCPTCRTPQSYRLRTRRPFLTIYFIPTVPIGSAEAFVQCDGCRSTWDLSVLEMDQKGHERVQEEQFREEALRACVLIVLADGHVSEQEIAALLQIASGLLETPTDRETLGRLSSIAAENRVKATNYVLTISRRWSQPQKRKALQAMFLAASATGELGTEQLAILTQMKELLELTDPQYESAIEEALTYE</sequence>
<feature type="domain" description="Zinc-ribbon 15" evidence="2">
    <location>
        <begin position="19"/>
        <end position="65"/>
    </location>
</feature>
<organism evidence="3 4">
    <name type="scientific">Novipirellula artificiosorum</name>
    <dbReference type="NCBI Taxonomy" id="2528016"/>
    <lineage>
        <taxon>Bacteria</taxon>
        <taxon>Pseudomonadati</taxon>
        <taxon>Planctomycetota</taxon>
        <taxon>Planctomycetia</taxon>
        <taxon>Pirellulales</taxon>
        <taxon>Pirellulaceae</taxon>
        <taxon>Novipirellula</taxon>
    </lineage>
</organism>
<evidence type="ECO:0000259" key="2">
    <source>
        <dbReference type="Pfam" id="PF17032"/>
    </source>
</evidence>
<protein>
    <submittedName>
        <fullName evidence="3">Tellurite resistance protein TerB</fullName>
    </submittedName>
</protein>
<feature type="domain" description="Co-chaperone DjlA N-terminal" evidence="1">
    <location>
        <begin position="88"/>
        <end position="199"/>
    </location>
</feature>
<dbReference type="SUPFAM" id="SSF158682">
    <property type="entry name" value="TerB-like"/>
    <property type="match status" value="1"/>
</dbReference>
<proteinExistence type="predicted"/>
<name>A0A5C6DA40_9BACT</name>
<dbReference type="InterPro" id="IPR029024">
    <property type="entry name" value="TerB-like"/>
</dbReference>